<proteinExistence type="inferred from homology"/>
<reference evidence="4" key="1">
    <citation type="submission" date="2018-05" db="EMBL/GenBank/DDBJ databases">
        <authorList>
            <person name="Lanie J.A."/>
            <person name="Ng W.-L."/>
            <person name="Kazmierczak K.M."/>
            <person name="Andrzejewski T.M."/>
            <person name="Davidsen T.M."/>
            <person name="Wayne K.J."/>
            <person name="Tettelin H."/>
            <person name="Glass J.I."/>
            <person name="Rusch D."/>
            <person name="Podicherti R."/>
            <person name="Tsui H.-C.T."/>
            <person name="Winkler M.E."/>
        </authorList>
    </citation>
    <scope>NUCLEOTIDE SEQUENCE</scope>
</reference>
<dbReference type="PANTHER" id="PTHR30303">
    <property type="entry name" value="HYDROGENASE ISOENZYMES FORMATION PROTEIN HYPE"/>
    <property type="match status" value="1"/>
</dbReference>
<evidence type="ECO:0000259" key="2">
    <source>
        <dbReference type="Pfam" id="PF00586"/>
    </source>
</evidence>
<dbReference type="Pfam" id="PF00586">
    <property type="entry name" value="AIRS"/>
    <property type="match status" value="1"/>
</dbReference>
<dbReference type="InterPro" id="IPR036676">
    <property type="entry name" value="PurM-like_C_sf"/>
</dbReference>
<dbReference type="InterPro" id="IPR010918">
    <property type="entry name" value="PurM-like_C_dom"/>
</dbReference>
<organism evidence="4">
    <name type="scientific">marine metagenome</name>
    <dbReference type="NCBI Taxonomy" id="408172"/>
    <lineage>
        <taxon>unclassified sequences</taxon>
        <taxon>metagenomes</taxon>
        <taxon>ecological metagenomes</taxon>
    </lineage>
</organism>
<dbReference type="InterPro" id="IPR011854">
    <property type="entry name" value="HypE"/>
</dbReference>
<dbReference type="SUPFAM" id="SSF55326">
    <property type="entry name" value="PurM N-terminal domain-like"/>
    <property type="match status" value="1"/>
</dbReference>
<evidence type="ECO:0008006" key="5">
    <source>
        <dbReference type="Google" id="ProtNLM"/>
    </source>
</evidence>
<feature type="domain" description="PurM-like C-terminal" evidence="3">
    <location>
        <begin position="159"/>
        <end position="316"/>
    </location>
</feature>
<evidence type="ECO:0000256" key="1">
    <source>
        <dbReference type="ARBA" id="ARBA00006243"/>
    </source>
</evidence>
<accession>A0A381S819</accession>
<dbReference type="PANTHER" id="PTHR30303:SF4">
    <property type="entry name" value="HYDROGENASE EXPRESSION_FORMATION PROTEIN HYPE"/>
    <property type="match status" value="1"/>
</dbReference>
<dbReference type="GO" id="GO:0051604">
    <property type="term" value="P:protein maturation"/>
    <property type="evidence" value="ECO:0007669"/>
    <property type="project" value="TreeGrafter"/>
</dbReference>
<evidence type="ECO:0000259" key="3">
    <source>
        <dbReference type="Pfam" id="PF02769"/>
    </source>
</evidence>
<dbReference type="PIRSF" id="PIRSF005644">
    <property type="entry name" value="Hdrgns_mtr_HypE"/>
    <property type="match status" value="1"/>
</dbReference>
<dbReference type="InterPro" id="IPR036921">
    <property type="entry name" value="PurM-like_N_sf"/>
</dbReference>
<dbReference type="EMBL" id="UINC01002724">
    <property type="protein sequence ID" value="SUZ99649.1"/>
    <property type="molecule type" value="Genomic_DNA"/>
</dbReference>
<name>A0A381S819_9ZZZZ</name>
<evidence type="ECO:0000313" key="4">
    <source>
        <dbReference type="EMBL" id="SUZ99649.1"/>
    </source>
</evidence>
<feature type="domain" description="PurM-like N-terminal" evidence="2">
    <location>
        <begin position="41"/>
        <end position="146"/>
    </location>
</feature>
<dbReference type="SUPFAM" id="SSF56042">
    <property type="entry name" value="PurM C-terminal domain-like"/>
    <property type="match status" value="1"/>
</dbReference>
<dbReference type="InterPro" id="IPR016188">
    <property type="entry name" value="PurM-like_N"/>
</dbReference>
<dbReference type="Gene3D" id="3.90.650.10">
    <property type="entry name" value="PurM-like C-terminal domain"/>
    <property type="match status" value="1"/>
</dbReference>
<dbReference type="CDD" id="cd06061">
    <property type="entry name" value="PurM-like1"/>
    <property type="match status" value="1"/>
</dbReference>
<protein>
    <recommendedName>
        <fullName evidence="5">PurM-like N-terminal domain-containing protein</fullName>
    </recommendedName>
</protein>
<sequence>MADTLSNKRLHPGKLPPDLLKRFLNDLGIPEKRVLLGPNVGEDSAFISFGSSTLIAKSDPITFATDRIGWYAIQVNANDIAASGGTPKWFLGTLLLPEGATASKARDIFQQMYEAANELGVTIIGGHTEVTIGLPRPIIVGTMLGEAAPSETVKTSSAKPGDDIILTSGIAIEGTAILARESKTELLAAGISANEIKRAADLLDTPGISVVKPARIATSTGQITAMHDPTEGGLAGAIYELAEASGTGVIIDQDQVLIHPETKTICQALAIEPWGLIASGSLIITTNPNGSSKVIRALRKEGIQANVIGKITSQKEGLRRTVKGEIQSVPKFERDEIARYFETLTHQKDS</sequence>
<comment type="similarity">
    <text evidence="1">Belongs to the HypE family.</text>
</comment>
<dbReference type="AlphaFoldDB" id="A0A381S819"/>
<dbReference type="Pfam" id="PF02769">
    <property type="entry name" value="AIRS_C"/>
    <property type="match status" value="1"/>
</dbReference>
<dbReference type="Gene3D" id="3.30.1330.10">
    <property type="entry name" value="PurM-like, N-terminal domain"/>
    <property type="match status" value="1"/>
</dbReference>
<gene>
    <name evidence="4" type="ORF">METZ01_LOCUS52503</name>
</gene>